<keyword evidence="1" id="KW-0812">Transmembrane</keyword>
<feature type="transmembrane region" description="Helical" evidence="1">
    <location>
        <begin position="57"/>
        <end position="75"/>
    </location>
</feature>
<evidence type="ECO:0000313" key="2">
    <source>
        <dbReference type="EMBL" id="MCU0105469.1"/>
    </source>
</evidence>
<feature type="transmembrane region" description="Helical" evidence="1">
    <location>
        <begin position="27"/>
        <end position="45"/>
    </location>
</feature>
<dbReference type="Proteomes" id="UP001209076">
    <property type="component" value="Unassembled WGS sequence"/>
</dbReference>
<name>A0ABT2PYN6_9MOLU</name>
<evidence type="ECO:0000256" key="1">
    <source>
        <dbReference type="SAM" id="Phobius"/>
    </source>
</evidence>
<keyword evidence="1" id="KW-0472">Membrane</keyword>
<feature type="transmembrane region" description="Helical" evidence="1">
    <location>
        <begin position="118"/>
        <end position="140"/>
    </location>
</feature>
<comment type="caution">
    <text evidence="2">The sequence shown here is derived from an EMBL/GenBank/DDBJ whole genome shotgun (WGS) entry which is preliminary data.</text>
</comment>
<gene>
    <name evidence="2" type="ORF">N7603_07340</name>
</gene>
<reference evidence="3" key="1">
    <citation type="submission" date="2023-07" db="EMBL/GenBank/DDBJ databases">
        <title>Novel Mycoplasma species identified in domestic and wild animals.</title>
        <authorList>
            <person name="Volokhov D.V."/>
            <person name="Furtak V.A."/>
            <person name="Zagorodnyaya T.A."/>
        </authorList>
    </citation>
    <scope>NUCLEOTIDE SEQUENCE [LARGE SCALE GENOMIC DNA]</scope>
    <source>
        <strain evidence="3">92-19</strain>
    </source>
</reference>
<keyword evidence="1" id="KW-1133">Transmembrane helix</keyword>
<dbReference type="EMBL" id="JAOEGN010000014">
    <property type="protein sequence ID" value="MCU0105469.1"/>
    <property type="molecule type" value="Genomic_DNA"/>
</dbReference>
<dbReference type="RefSeq" id="WP_262096781.1">
    <property type="nucleotide sequence ID" value="NZ_JAOEGN010000014.1"/>
</dbReference>
<keyword evidence="3" id="KW-1185">Reference proteome</keyword>
<protein>
    <recommendedName>
        <fullName evidence="4">DUF3899 domain-containing protein</fullName>
    </recommendedName>
</protein>
<accession>A0ABT2PYN6</accession>
<evidence type="ECO:0000313" key="3">
    <source>
        <dbReference type="Proteomes" id="UP001209076"/>
    </source>
</evidence>
<organism evidence="2 3">
    <name type="scientific">Paracholeplasma vituli</name>
    <dbReference type="NCBI Taxonomy" id="69473"/>
    <lineage>
        <taxon>Bacteria</taxon>
        <taxon>Bacillati</taxon>
        <taxon>Mycoplasmatota</taxon>
        <taxon>Mollicutes</taxon>
        <taxon>Acholeplasmatales</taxon>
        <taxon>Acholeplasmataceae</taxon>
        <taxon>Paracholeplasma</taxon>
    </lineage>
</organism>
<sequence>MKDVKNKKILTAAQQLKKQKQKRNLKAALVMTVISVVLVGFGLLWQWELSLRSIGDAFWLAFAIELTMAWTMFVYNENILSPLIHGTRTFLSMIVGKRPKESYFEYTMRINDNQIPKFYYIVGFLSALAMLIPALITLFMQL</sequence>
<proteinExistence type="predicted"/>
<evidence type="ECO:0008006" key="4">
    <source>
        <dbReference type="Google" id="ProtNLM"/>
    </source>
</evidence>